<protein>
    <recommendedName>
        <fullName evidence="2">NAD-dependent epimerase/dehydratase domain-containing protein</fullName>
    </recommendedName>
</protein>
<evidence type="ECO:0000259" key="2">
    <source>
        <dbReference type="Pfam" id="PF01370"/>
    </source>
</evidence>
<gene>
    <name evidence="3" type="ORF">METZ01_LOCUS340384</name>
</gene>
<feature type="domain" description="NAD-dependent epimerase/dehydratase" evidence="2">
    <location>
        <begin position="9"/>
        <end position="246"/>
    </location>
</feature>
<accession>A0A382QRL6</accession>
<organism evidence="3">
    <name type="scientific">marine metagenome</name>
    <dbReference type="NCBI Taxonomy" id="408172"/>
    <lineage>
        <taxon>unclassified sequences</taxon>
        <taxon>metagenomes</taxon>
        <taxon>ecological metagenomes</taxon>
    </lineage>
</organism>
<dbReference type="InterPro" id="IPR036291">
    <property type="entry name" value="NAD(P)-bd_dom_sf"/>
</dbReference>
<dbReference type="EMBL" id="UINC01116053">
    <property type="protein sequence ID" value="SVC87530.1"/>
    <property type="molecule type" value="Genomic_DNA"/>
</dbReference>
<dbReference type="AlphaFoldDB" id="A0A382QRL6"/>
<feature type="non-terminal residue" evidence="3">
    <location>
        <position position="1"/>
    </location>
</feature>
<feature type="non-terminal residue" evidence="3">
    <location>
        <position position="283"/>
    </location>
</feature>
<proteinExistence type="inferred from homology"/>
<evidence type="ECO:0000313" key="3">
    <source>
        <dbReference type="EMBL" id="SVC87530.1"/>
    </source>
</evidence>
<reference evidence="3" key="1">
    <citation type="submission" date="2018-05" db="EMBL/GenBank/DDBJ databases">
        <authorList>
            <person name="Lanie J.A."/>
            <person name="Ng W.-L."/>
            <person name="Kazmierczak K.M."/>
            <person name="Andrzejewski T.M."/>
            <person name="Davidsen T.M."/>
            <person name="Wayne K.J."/>
            <person name="Tettelin H."/>
            <person name="Glass J.I."/>
            <person name="Rusch D."/>
            <person name="Podicherti R."/>
            <person name="Tsui H.-C.T."/>
            <person name="Winkler M.E."/>
        </authorList>
    </citation>
    <scope>NUCLEOTIDE SEQUENCE</scope>
</reference>
<dbReference type="PANTHER" id="PTHR43000">
    <property type="entry name" value="DTDP-D-GLUCOSE 4,6-DEHYDRATASE-RELATED"/>
    <property type="match status" value="1"/>
</dbReference>
<dbReference type="InterPro" id="IPR001509">
    <property type="entry name" value="Epimerase_deHydtase"/>
</dbReference>
<dbReference type="SUPFAM" id="SSF51735">
    <property type="entry name" value="NAD(P)-binding Rossmann-fold domains"/>
    <property type="match status" value="1"/>
</dbReference>
<comment type="similarity">
    <text evidence="1">Belongs to the NAD(P)-dependent epimerase/dehydratase family.</text>
</comment>
<evidence type="ECO:0000256" key="1">
    <source>
        <dbReference type="ARBA" id="ARBA00007637"/>
    </source>
</evidence>
<name>A0A382QRL6_9ZZZZ</name>
<sequence length="283" mass="31759">VDIAGKNFLVTGGAGFIGSHLVDMLLKEDIEKVVVFDNFVRGGTHNLKHALKDDRLELFQVKGDLTSIDEVNAATKDVDGVFHLASLSLPYCQEYPRSALNVNIVGTFNLLDACVRNNVKRIIFTSSSSVYGNAVYNPMDEKHPFEYRDIYAATKLAGESLFRAFYFKYGLVYVALRFMNIYGPRLDYSGAYVAIIMKIIDRLENNLSPVIYGDGSQSFDFVFVKDACRSLILAMNSSSTCNAYNISSGKQISILDLCKRIQKIMNKNIPIEFIRKDSDEYLV</sequence>
<dbReference type="Gene3D" id="3.40.50.720">
    <property type="entry name" value="NAD(P)-binding Rossmann-like Domain"/>
    <property type="match status" value="1"/>
</dbReference>
<dbReference type="Pfam" id="PF01370">
    <property type="entry name" value="Epimerase"/>
    <property type="match status" value="1"/>
</dbReference>